<evidence type="ECO:0000256" key="1">
    <source>
        <dbReference type="ARBA" id="ARBA00007572"/>
    </source>
</evidence>
<accession>A0ABV7YJX5</accession>
<dbReference type="EMBL" id="JBHRZH010000041">
    <property type="protein sequence ID" value="MFC3765665.1"/>
    <property type="molecule type" value="Genomic_DNA"/>
</dbReference>
<dbReference type="Gene3D" id="2.40.50.140">
    <property type="entry name" value="Nucleic acid-binding proteins"/>
    <property type="match status" value="1"/>
</dbReference>
<gene>
    <name evidence="5" type="ORF">ACFOUW_32855</name>
</gene>
<comment type="similarity">
    <text evidence="1">Belongs to the ATP-dependent DNA ligase family.</text>
</comment>
<protein>
    <submittedName>
        <fullName evidence="5">ATP-dependent DNA ligase</fullName>
    </submittedName>
</protein>
<evidence type="ECO:0000313" key="6">
    <source>
        <dbReference type="Proteomes" id="UP001595699"/>
    </source>
</evidence>
<keyword evidence="6" id="KW-1185">Reference proteome</keyword>
<dbReference type="CDD" id="cd07905">
    <property type="entry name" value="Adenylation_DNA_ligase_LigC"/>
    <property type="match status" value="1"/>
</dbReference>
<evidence type="ECO:0000313" key="5">
    <source>
        <dbReference type="EMBL" id="MFC3765665.1"/>
    </source>
</evidence>
<dbReference type="RefSeq" id="WP_205116454.1">
    <property type="nucleotide sequence ID" value="NZ_JAFBCM010000001.1"/>
</dbReference>
<dbReference type="GO" id="GO:0016874">
    <property type="term" value="F:ligase activity"/>
    <property type="evidence" value="ECO:0007669"/>
    <property type="project" value="UniProtKB-KW"/>
</dbReference>
<dbReference type="Pfam" id="PF01068">
    <property type="entry name" value="DNA_ligase_A_M"/>
    <property type="match status" value="1"/>
</dbReference>
<proteinExistence type="inferred from homology"/>
<dbReference type="InterPro" id="IPR050191">
    <property type="entry name" value="ATP-dep_DNA_ligase"/>
</dbReference>
<dbReference type="SUPFAM" id="SSF56091">
    <property type="entry name" value="DNA ligase/mRNA capping enzyme, catalytic domain"/>
    <property type="match status" value="1"/>
</dbReference>
<sequence length="334" mass="37161">MHIRSALEPMLATIVDRLPAAATGGRAGLRYEPKWDGFRCIARVDEGGKVELNSRRLRSMNQPFPDIARAVADAIPPSTVLDGELVCWVDGRLDFGTLQLRNSAGRRAGQVAQEFPCHYIVFDVLEREGTDLRDRKLAERRVELEDLFATHVPKGSPLTLGMHTADRALAEQWFDQLSQVGVEGLVVKQGGEKYRSGQRGWHKVKAYATTEAIIGGVTGTPDRPAELILGRYVTDGTDELRVVARTVPLSDHHAAEIAKVITPTDDHPWPELLEAFWMGGKGPTEYHRVEPTVVAEIRIDPAIQAGRWRHGSRLIRLRPDVDPDQVPRDLDLES</sequence>
<feature type="domain" description="ATP-dependent DNA ligase family profile" evidence="4">
    <location>
        <begin position="110"/>
        <end position="236"/>
    </location>
</feature>
<dbReference type="PROSITE" id="PS50160">
    <property type="entry name" value="DNA_LIGASE_A3"/>
    <property type="match status" value="1"/>
</dbReference>
<dbReference type="InterPro" id="IPR044119">
    <property type="entry name" value="Adenylation_LigC-like"/>
</dbReference>
<comment type="catalytic activity">
    <reaction evidence="3">
        <text>ATP + (deoxyribonucleotide)n-3'-hydroxyl + 5'-phospho-(deoxyribonucleotide)m = (deoxyribonucleotide)n+m + AMP + diphosphate.</text>
        <dbReference type="EC" id="6.5.1.1"/>
    </reaction>
</comment>
<evidence type="ECO:0000259" key="4">
    <source>
        <dbReference type="PROSITE" id="PS50160"/>
    </source>
</evidence>
<dbReference type="InterPro" id="IPR012310">
    <property type="entry name" value="DNA_ligase_ATP-dep_cent"/>
</dbReference>
<dbReference type="PANTHER" id="PTHR45674:SF4">
    <property type="entry name" value="DNA LIGASE 1"/>
    <property type="match status" value="1"/>
</dbReference>
<keyword evidence="2 5" id="KW-0436">Ligase</keyword>
<name>A0ABV7YJX5_9ACTN</name>
<reference evidence="6" key="1">
    <citation type="journal article" date="2019" name="Int. J. Syst. Evol. Microbiol.">
        <title>The Global Catalogue of Microorganisms (GCM) 10K type strain sequencing project: providing services to taxonomists for standard genome sequencing and annotation.</title>
        <authorList>
            <consortium name="The Broad Institute Genomics Platform"/>
            <consortium name="The Broad Institute Genome Sequencing Center for Infectious Disease"/>
            <person name="Wu L."/>
            <person name="Ma J."/>
        </authorList>
    </citation>
    <scope>NUCLEOTIDE SEQUENCE [LARGE SCALE GENOMIC DNA]</scope>
    <source>
        <strain evidence="6">CGMCC 4.7241</strain>
    </source>
</reference>
<evidence type="ECO:0000256" key="2">
    <source>
        <dbReference type="ARBA" id="ARBA00022598"/>
    </source>
</evidence>
<comment type="caution">
    <text evidence="5">The sequence shown here is derived from an EMBL/GenBank/DDBJ whole genome shotgun (WGS) entry which is preliminary data.</text>
</comment>
<dbReference type="PANTHER" id="PTHR45674">
    <property type="entry name" value="DNA LIGASE 1/3 FAMILY MEMBER"/>
    <property type="match status" value="1"/>
</dbReference>
<organism evidence="5 6">
    <name type="scientific">Tenggerimyces flavus</name>
    <dbReference type="NCBI Taxonomy" id="1708749"/>
    <lineage>
        <taxon>Bacteria</taxon>
        <taxon>Bacillati</taxon>
        <taxon>Actinomycetota</taxon>
        <taxon>Actinomycetes</taxon>
        <taxon>Propionibacteriales</taxon>
        <taxon>Nocardioidaceae</taxon>
        <taxon>Tenggerimyces</taxon>
    </lineage>
</organism>
<dbReference type="InterPro" id="IPR012340">
    <property type="entry name" value="NA-bd_OB-fold"/>
</dbReference>
<dbReference type="Proteomes" id="UP001595699">
    <property type="component" value="Unassembled WGS sequence"/>
</dbReference>
<evidence type="ECO:0000256" key="3">
    <source>
        <dbReference type="ARBA" id="ARBA00034003"/>
    </source>
</evidence>
<dbReference type="Gene3D" id="3.30.470.30">
    <property type="entry name" value="DNA ligase/mRNA capping enzyme"/>
    <property type="match status" value="1"/>
</dbReference>